<dbReference type="AlphaFoldDB" id="A0A0M4LSK9"/>
<feature type="domain" description="Methyltransferase small" evidence="1">
    <location>
        <begin position="135"/>
        <end position="222"/>
    </location>
</feature>
<protein>
    <submittedName>
        <fullName evidence="2">Methylase of polypeptide chain release factors-like protein</fullName>
    </submittedName>
</protein>
<dbReference type="Pfam" id="PF05175">
    <property type="entry name" value="MTS"/>
    <property type="match status" value="1"/>
</dbReference>
<organism evidence="2 3">
    <name type="scientific">Bifidobacterium longum subsp. infantis</name>
    <dbReference type="NCBI Taxonomy" id="1682"/>
    <lineage>
        <taxon>Bacteria</taxon>
        <taxon>Bacillati</taxon>
        <taxon>Actinomycetota</taxon>
        <taxon>Actinomycetes</taxon>
        <taxon>Bifidobacteriales</taxon>
        <taxon>Bifidobacteriaceae</taxon>
        <taxon>Bifidobacterium</taxon>
    </lineage>
</organism>
<dbReference type="InterPro" id="IPR029063">
    <property type="entry name" value="SAM-dependent_MTases_sf"/>
</dbReference>
<evidence type="ECO:0000313" key="2">
    <source>
        <dbReference type="EMBL" id="ALE09844.1"/>
    </source>
</evidence>
<dbReference type="InterPro" id="IPR007848">
    <property type="entry name" value="Small_mtfrase_dom"/>
</dbReference>
<accession>A0A0M4LSK9</accession>
<dbReference type="GO" id="GO:0032259">
    <property type="term" value="P:methylation"/>
    <property type="evidence" value="ECO:0007669"/>
    <property type="project" value="UniProtKB-KW"/>
</dbReference>
<proteinExistence type="predicted"/>
<reference evidence="2 3" key="1">
    <citation type="submission" date="2014-12" db="EMBL/GenBank/DDBJ databases">
        <title>Complete genome sequence of Bifidobacterium longum subsp. infantis BT1.</title>
        <authorList>
            <person name="Kim J.F."/>
            <person name="Kwak M.-J."/>
        </authorList>
    </citation>
    <scope>NUCLEOTIDE SEQUENCE [LARGE SCALE GENOMIC DNA]</scope>
    <source>
        <strain evidence="2 3">BT1</strain>
    </source>
</reference>
<dbReference type="PATRIC" id="fig|1682.24.peg.1791"/>
<sequence>MNTRLFFNSESIDIDDGYFLRLALSNSGYLDLLSAVPPAADVIGTISSIYEELQEPLKSICDLLLFGKTVCMEKLPEALVESILKIRESGLIALRGNAVSLNNLYLQLVDGLLYFSELPHGRQTLYYGTDSYALACRLGTAPSRNNVLDYCAGPGIQGLLSASHGAHVTAVEVNPLASELSLCNARLNKLDNLFNVINKSIIESETDLKNLRFDFICANPPLLPIPFNLNYPFVGDGGTDGLSIFRQIMNYGIPHLSKNGKIVTLGLSGGSEVGPDIYCLAEQLQMKYQMKFILTILSRVEITPRSLWIQYMADTINMYSLGENTVSCNEVFESYQNEDISFVYSYTLSAINNKCYGRDFTVIECDDKSQPLTQWWIS</sequence>
<keyword evidence="2" id="KW-0489">Methyltransferase</keyword>
<dbReference type="Proteomes" id="UP000067206">
    <property type="component" value="Chromosome"/>
</dbReference>
<dbReference type="SUPFAM" id="SSF53335">
    <property type="entry name" value="S-adenosyl-L-methionine-dependent methyltransferases"/>
    <property type="match status" value="1"/>
</dbReference>
<dbReference type="GO" id="GO:0008168">
    <property type="term" value="F:methyltransferase activity"/>
    <property type="evidence" value="ECO:0007669"/>
    <property type="project" value="UniProtKB-KW"/>
</dbReference>
<dbReference type="RefSeq" id="WP_060620963.1">
    <property type="nucleotide sequence ID" value="NZ_CABHMO010000001.1"/>
</dbReference>
<dbReference type="Gene3D" id="3.40.50.150">
    <property type="entry name" value="Vaccinia Virus protein VP39"/>
    <property type="match status" value="1"/>
</dbReference>
<dbReference type="EMBL" id="CP010411">
    <property type="protein sequence ID" value="ALE09844.1"/>
    <property type="molecule type" value="Genomic_DNA"/>
</dbReference>
<name>A0A0M4LSK9_BIFLI</name>
<gene>
    <name evidence="2" type="ORF">RY67_1834</name>
</gene>
<evidence type="ECO:0000259" key="1">
    <source>
        <dbReference type="Pfam" id="PF05175"/>
    </source>
</evidence>
<keyword evidence="2" id="KW-0808">Transferase</keyword>
<dbReference type="CDD" id="cd02440">
    <property type="entry name" value="AdoMet_MTases"/>
    <property type="match status" value="1"/>
</dbReference>
<evidence type="ECO:0000313" key="3">
    <source>
        <dbReference type="Proteomes" id="UP000067206"/>
    </source>
</evidence>